<keyword evidence="2 4" id="KW-0233">DNA recombination</keyword>
<dbReference type="GO" id="GO:0006302">
    <property type="term" value="P:double-strand break repair"/>
    <property type="evidence" value="ECO:0007669"/>
    <property type="project" value="TreeGrafter"/>
</dbReference>
<dbReference type="AlphaFoldDB" id="A0A1X7KRE9"/>
<dbReference type="PANTHER" id="PTHR33991:SF1">
    <property type="entry name" value="DNA REPAIR PROTEIN RECO"/>
    <property type="match status" value="1"/>
</dbReference>
<feature type="domain" description="DNA replication/recombination mediator RecO N-terminal" evidence="5">
    <location>
        <begin position="1"/>
        <end position="77"/>
    </location>
</feature>
<dbReference type="STRING" id="1028.SAMN05661096_03099"/>
<dbReference type="InterPro" id="IPR022572">
    <property type="entry name" value="DNA_rep/recomb_RecO_N"/>
</dbReference>
<evidence type="ECO:0000256" key="3">
    <source>
        <dbReference type="ARBA" id="ARBA00023204"/>
    </source>
</evidence>
<keyword evidence="1 4" id="KW-0227">DNA damage</keyword>
<organism evidence="6 7">
    <name type="scientific">Marivirga sericea</name>
    <dbReference type="NCBI Taxonomy" id="1028"/>
    <lineage>
        <taxon>Bacteria</taxon>
        <taxon>Pseudomonadati</taxon>
        <taxon>Bacteroidota</taxon>
        <taxon>Cytophagia</taxon>
        <taxon>Cytophagales</taxon>
        <taxon>Marivirgaceae</taxon>
        <taxon>Marivirga</taxon>
    </lineage>
</organism>
<dbReference type="HAMAP" id="MF_00201">
    <property type="entry name" value="RecO"/>
    <property type="match status" value="1"/>
</dbReference>
<dbReference type="InterPro" id="IPR012340">
    <property type="entry name" value="NA-bd_OB-fold"/>
</dbReference>
<gene>
    <name evidence="4" type="primary">recO</name>
    <name evidence="6" type="ORF">SAMN05661096_03099</name>
</gene>
<dbReference type="PANTHER" id="PTHR33991">
    <property type="entry name" value="DNA REPAIR PROTEIN RECO"/>
    <property type="match status" value="1"/>
</dbReference>
<dbReference type="EMBL" id="FXAW01000006">
    <property type="protein sequence ID" value="SMG44163.1"/>
    <property type="molecule type" value="Genomic_DNA"/>
</dbReference>
<dbReference type="RefSeq" id="WP_085518242.1">
    <property type="nucleotide sequence ID" value="NZ_FXAW01000006.1"/>
</dbReference>
<dbReference type="Pfam" id="PF11967">
    <property type="entry name" value="RecO_N"/>
    <property type="match status" value="1"/>
</dbReference>
<keyword evidence="7" id="KW-1185">Reference proteome</keyword>
<evidence type="ECO:0000256" key="2">
    <source>
        <dbReference type="ARBA" id="ARBA00023172"/>
    </source>
</evidence>
<evidence type="ECO:0000313" key="7">
    <source>
        <dbReference type="Proteomes" id="UP000193804"/>
    </source>
</evidence>
<dbReference type="OrthoDB" id="9789152at2"/>
<name>A0A1X7KRE9_9BACT</name>
<dbReference type="GO" id="GO:0043590">
    <property type="term" value="C:bacterial nucleoid"/>
    <property type="evidence" value="ECO:0007669"/>
    <property type="project" value="TreeGrafter"/>
</dbReference>
<evidence type="ECO:0000256" key="4">
    <source>
        <dbReference type="HAMAP-Rule" id="MF_00201"/>
    </source>
</evidence>
<evidence type="ECO:0000313" key="6">
    <source>
        <dbReference type="EMBL" id="SMG44163.1"/>
    </source>
</evidence>
<dbReference type="SUPFAM" id="SSF50249">
    <property type="entry name" value="Nucleic acid-binding proteins"/>
    <property type="match status" value="1"/>
</dbReference>
<dbReference type="Gene3D" id="2.40.50.140">
    <property type="entry name" value="Nucleic acid-binding proteins"/>
    <property type="match status" value="1"/>
</dbReference>
<dbReference type="NCBIfam" id="TIGR00613">
    <property type="entry name" value="reco"/>
    <property type="match status" value="1"/>
</dbReference>
<protein>
    <recommendedName>
        <fullName evidence="4">DNA repair protein RecO</fullName>
    </recommendedName>
    <alternativeName>
        <fullName evidence="4">Recombination protein O</fullName>
    </alternativeName>
</protein>
<dbReference type="Proteomes" id="UP000193804">
    <property type="component" value="Unassembled WGS sequence"/>
</dbReference>
<dbReference type="InterPro" id="IPR003717">
    <property type="entry name" value="RecO"/>
</dbReference>
<evidence type="ECO:0000256" key="1">
    <source>
        <dbReference type="ARBA" id="ARBA00022763"/>
    </source>
</evidence>
<comment type="similarity">
    <text evidence="4">Belongs to the RecO family.</text>
</comment>
<proteinExistence type="inferred from homology"/>
<reference evidence="7" key="1">
    <citation type="submission" date="2017-04" db="EMBL/GenBank/DDBJ databases">
        <authorList>
            <person name="Varghese N."/>
            <person name="Submissions S."/>
        </authorList>
    </citation>
    <scope>NUCLEOTIDE SEQUENCE [LARGE SCALE GENOMIC DNA]</scope>
    <source>
        <strain evidence="7">DSM 4125</strain>
    </source>
</reference>
<keyword evidence="3 4" id="KW-0234">DNA repair</keyword>
<evidence type="ECO:0000259" key="5">
    <source>
        <dbReference type="Pfam" id="PF11967"/>
    </source>
</evidence>
<sequence>MLHKTKGIVLGHIKYGESSLIIQVYTEKFGIQSYIENGVRKAKAKHKMAIFQPLTLLDLVVYKKNNSSINRMSEIKVNPPYGSIPYEIIKSSIGIFLAEFLNHILRGEEDENPLMFGFIHDSLAYFDQARENYINFHLQFLAQLTSYLGFKPSGAVEIMDEVGQYHQIKLRPDELVKLEELLSNDLMYHLKITGEQRQQLLKVLIHFYQIHSHSFKEIRSLRILHEVLS</sequence>
<dbReference type="Pfam" id="PF02565">
    <property type="entry name" value="RecO_C"/>
    <property type="match status" value="1"/>
</dbReference>
<accession>A0A1X7KRE9</accession>
<dbReference type="GO" id="GO:0006310">
    <property type="term" value="P:DNA recombination"/>
    <property type="evidence" value="ECO:0007669"/>
    <property type="project" value="UniProtKB-UniRule"/>
</dbReference>
<comment type="function">
    <text evidence="4">Involved in DNA repair and RecF pathway recombination.</text>
</comment>